<dbReference type="SUPFAM" id="SSF47576">
    <property type="entry name" value="Calponin-homology domain, CH-domain"/>
    <property type="match status" value="1"/>
</dbReference>
<dbReference type="Pfam" id="PF00307">
    <property type="entry name" value="CH"/>
    <property type="match status" value="1"/>
</dbReference>
<organism evidence="2 3">
    <name type="scientific">Amphiprion percula</name>
    <name type="common">Orange clownfish</name>
    <name type="synonym">Lutjanus percula</name>
    <dbReference type="NCBI Taxonomy" id="161767"/>
    <lineage>
        <taxon>Eukaryota</taxon>
        <taxon>Metazoa</taxon>
        <taxon>Chordata</taxon>
        <taxon>Craniata</taxon>
        <taxon>Vertebrata</taxon>
        <taxon>Euteleostomi</taxon>
        <taxon>Actinopterygii</taxon>
        <taxon>Neopterygii</taxon>
        <taxon>Teleostei</taxon>
        <taxon>Neoteleostei</taxon>
        <taxon>Acanthomorphata</taxon>
        <taxon>Ovalentaria</taxon>
        <taxon>Pomacentridae</taxon>
        <taxon>Amphiprion</taxon>
    </lineage>
</organism>
<dbReference type="InterPro" id="IPR001715">
    <property type="entry name" value="CH_dom"/>
</dbReference>
<dbReference type="Ensembl" id="ENSAPET00000031161.1">
    <property type="protein sequence ID" value="ENSAPEP00000030349.1"/>
    <property type="gene ID" value="ENSAPEG00000021568.1"/>
</dbReference>
<name>A0A3P8TZ14_AMPPE</name>
<evidence type="ECO:0000313" key="3">
    <source>
        <dbReference type="Proteomes" id="UP000265080"/>
    </source>
</evidence>
<dbReference type="InterPro" id="IPR036872">
    <property type="entry name" value="CH_dom_sf"/>
</dbReference>
<proteinExistence type="predicted"/>
<evidence type="ECO:0000259" key="1">
    <source>
        <dbReference type="PROSITE" id="PS50021"/>
    </source>
</evidence>
<dbReference type="Gene3D" id="1.10.418.10">
    <property type="entry name" value="Calponin-like domain"/>
    <property type="match status" value="1"/>
</dbReference>
<dbReference type="InterPro" id="IPR027328">
    <property type="entry name" value="MAPRE"/>
</dbReference>
<dbReference type="GO" id="GO:0008017">
    <property type="term" value="F:microtubule binding"/>
    <property type="evidence" value="ECO:0007669"/>
    <property type="project" value="InterPro"/>
</dbReference>
<feature type="domain" description="Calponin-homology (CH)" evidence="1">
    <location>
        <begin position="11"/>
        <end position="115"/>
    </location>
</feature>
<dbReference type="AlphaFoldDB" id="A0A3P8TZ14"/>
<dbReference type="PANTHER" id="PTHR10623">
    <property type="entry name" value="MICROTUBULE-ASSOCIATED PROTEIN RP/EB FAMILY MEMBER"/>
    <property type="match status" value="1"/>
</dbReference>
<evidence type="ECO:0000313" key="2">
    <source>
        <dbReference type="Ensembl" id="ENSAPEP00000030349.1"/>
    </source>
</evidence>
<keyword evidence="3" id="KW-1185">Reference proteome</keyword>
<accession>A0A3P8TZ14</accession>
<reference evidence="2" key="3">
    <citation type="submission" date="2025-09" db="UniProtKB">
        <authorList>
            <consortium name="Ensembl"/>
        </authorList>
    </citation>
    <scope>IDENTIFICATION</scope>
</reference>
<dbReference type="OMA" id="WKANTEV"/>
<dbReference type="Proteomes" id="UP000265080">
    <property type="component" value="Chromosome 8"/>
</dbReference>
<dbReference type="PROSITE" id="PS50021">
    <property type="entry name" value="CH"/>
    <property type="match status" value="1"/>
</dbReference>
<sequence length="210" mass="23955">MAKNVIIRGQPYNHNELLAWLNETLETSFTKVEQLSTGAAYCQLMDWLFPGSLDFSSVQFQSDDIELASVHNLSLLKTAFSKIGVNKVSITAELIQVWGFTVSLDFLQWFKLFFDRNNKGREYHALEARGGQSLVCAVPGMYQCTTSHRSSTHILHMDTATPAALNMSRSSRLTPAIRKKQNKKDHLFLFNKSSSHFIVPHYDIYLFQPY</sequence>
<protein>
    <recommendedName>
        <fullName evidence="1">Calponin-homology (CH) domain-containing protein</fullName>
    </recommendedName>
</protein>
<dbReference type="STRING" id="161767.ENSAPEP00000030349"/>
<dbReference type="GeneTree" id="ENSGT00490000043329"/>
<reference evidence="2 3" key="1">
    <citation type="submission" date="2018-03" db="EMBL/GenBank/DDBJ databases">
        <title>Finding Nemo's genes: A chromosome-scale reference assembly of the genome of the orange clownfish Amphiprion percula.</title>
        <authorList>
            <person name="Lehmann R."/>
        </authorList>
    </citation>
    <scope>NUCLEOTIDE SEQUENCE</scope>
</reference>
<reference evidence="2" key="2">
    <citation type="submission" date="2025-08" db="UniProtKB">
        <authorList>
            <consortium name="Ensembl"/>
        </authorList>
    </citation>
    <scope>IDENTIFICATION</scope>
</reference>